<reference evidence="5 6" key="1">
    <citation type="submission" date="2020-08" db="EMBL/GenBank/DDBJ databases">
        <title>Genomic Encyclopedia of Type Strains, Phase IV (KMG-IV): sequencing the most valuable type-strain genomes for metagenomic binning, comparative biology and taxonomic classification.</title>
        <authorList>
            <person name="Goeker M."/>
        </authorList>
    </citation>
    <scope>NUCLEOTIDE SEQUENCE [LARGE SCALE GENOMIC DNA]</scope>
    <source>
        <strain evidence="5 6">DSM 14552</strain>
    </source>
</reference>
<dbReference type="Pfam" id="PF00501">
    <property type="entry name" value="AMP-binding"/>
    <property type="match status" value="1"/>
</dbReference>
<evidence type="ECO:0000313" key="6">
    <source>
        <dbReference type="Proteomes" id="UP000562395"/>
    </source>
</evidence>
<accession>A0A7W6EX94</accession>
<evidence type="ECO:0000259" key="3">
    <source>
        <dbReference type="Pfam" id="PF00501"/>
    </source>
</evidence>
<dbReference type="InterPro" id="IPR045851">
    <property type="entry name" value="AMP-bd_C_sf"/>
</dbReference>
<dbReference type="InterPro" id="IPR000873">
    <property type="entry name" value="AMP-dep_synth/lig_dom"/>
</dbReference>
<feature type="domain" description="AMP-dependent synthetase/ligase" evidence="3">
    <location>
        <begin position="38"/>
        <end position="358"/>
    </location>
</feature>
<dbReference type="AlphaFoldDB" id="A0A7W6EX94"/>
<dbReference type="PANTHER" id="PTHR43201">
    <property type="entry name" value="ACYL-COA SYNTHETASE"/>
    <property type="match status" value="1"/>
</dbReference>
<proteinExistence type="inferred from homology"/>
<dbReference type="EMBL" id="JACICY010000010">
    <property type="protein sequence ID" value="MBB3862172.1"/>
    <property type="molecule type" value="Genomic_DNA"/>
</dbReference>
<dbReference type="Gene3D" id="3.30.300.30">
    <property type="match status" value="1"/>
</dbReference>
<evidence type="ECO:0000313" key="5">
    <source>
        <dbReference type="EMBL" id="MBB3862172.1"/>
    </source>
</evidence>
<dbReference type="InterPro" id="IPR025110">
    <property type="entry name" value="AMP-bd_C"/>
</dbReference>
<dbReference type="GO" id="GO:0006631">
    <property type="term" value="P:fatty acid metabolic process"/>
    <property type="evidence" value="ECO:0007669"/>
    <property type="project" value="TreeGrafter"/>
</dbReference>
<dbReference type="PANTHER" id="PTHR43201:SF5">
    <property type="entry name" value="MEDIUM-CHAIN ACYL-COA LIGASE ACSF2, MITOCHONDRIAL"/>
    <property type="match status" value="1"/>
</dbReference>
<dbReference type="RefSeq" id="WP_183614662.1">
    <property type="nucleotide sequence ID" value="NZ_JACICY010000010.1"/>
</dbReference>
<name>A0A7W6EX94_9SPHN</name>
<protein>
    <submittedName>
        <fullName evidence="5">Acyl-CoA synthetase (AMP-forming)/AMP-acid ligase II</fullName>
    </submittedName>
</protein>
<dbReference type="Proteomes" id="UP000562395">
    <property type="component" value="Unassembled WGS sequence"/>
</dbReference>
<dbReference type="Gene3D" id="3.40.50.12780">
    <property type="entry name" value="N-terminal domain of ligase-like"/>
    <property type="match status" value="1"/>
</dbReference>
<dbReference type="InterPro" id="IPR042099">
    <property type="entry name" value="ANL_N_sf"/>
</dbReference>
<dbReference type="PROSITE" id="PS00455">
    <property type="entry name" value="AMP_BINDING"/>
    <property type="match status" value="1"/>
</dbReference>
<sequence length="504" mass="54201">MSQTASITLSGNVATYGAGPEAGAPHFSRMYTPYIWFAQIADRNPDRVALTRPDGQLTYRELNDMTRAFARGLTRHGARHGEAIGVACGNRWELAPLFLAASAIGVSFTAFNPMLTAHELAYQIGELRPRLLLGEGHTTLEGLLDADDGQSIEPTGDEWGPLMVRFSSGTTGKPKAMVSSQRAQLENYRLMMAMLDMRAGDVHLVTGPLGHAALHAGLPQLLAGGTVTLMGRFDKACFWDDCAEHGATNALVVPTMLSGALDHPGEAPQLRRILSTAATLAPGLKQRFAERFPHVGLVEAYGASEFGYVSALMPDEQATHPRSVGRPLPGQDVAIFDDDGQPCQVDTVGTIHVRSPELITRHVGSVRPEPTPAESRGQGWLTSGDLGYFDEDGYLYISDRRADLIVSGGLNVYPAEVEAVLLEVAGTREAAVVGIPDSHWGHRVVAYVDSDADSDAMLALCAERLAKYKVPRAIHNVGPLPRTSSGKTSRMLARKMVEEGSFPV</sequence>
<keyword evidence="2 5" id="KW-0436">Ligase</keyword>
<dbReference type="Pfam" id="PF13193">
    <property type="entry name" value="AMP-binding_C"/>
    <property type="match status" value="1"/>
</dbReference>
<comment type="similarity">
    <text evidence="1">Belongs to the ATP-dependent AMP-binding enzyme family.</text>
</comment>
<comment type="caution">
    <text evidence="5">The sequence shown here is derived from an EMBL/GenBank/DDBJ whole genome shotgun (WGS) entry which is preliminary data.</text>
</comment>
<evidence type="ECO:0000259" key="4">
    <source>
        <dbReference type="Pfam" id="PF13193"/>
    </source>
</evidence>
<gene>
    <name evidence="5" type="ORF">GGQ88_003470</name>
</gene>
<evidence type="ECO:0000256" key="1">
    <source>
        <dbReference type="ARBA" id="ARBA00006432"/>
    </source>
</evidence>
<organism evidence="5 6">
    <name type="scientific">Novosphingobium hassiacum</name>
    <dbReference type="NCBI Taxonomy" id="173676"/>
    <lineage>
        <taxon>Bacteria</taxon>
        <taxon>Pseudomonadati</taxon>
        <taxon>Pseudomonadota</taxon>
        <taxon>Alphaproteobacteria</taxon>
        <taxon>Sphingomonadales</taxon>
        <taxon>Sphingomonadaceae</taxon>
        <taxon>Novosphingobium</taxon>
    </lineage>
</organism>
<keyword evidence="6" id="KW-1185">Reference proteome</keyword>
<dbReference type="GO" id="GO:0031956">
    <property type="term" value="F:medium-chain fatty acid-CoA ligase activity"/>
    <property type="evidence" value="ECO:0007669"/>
    <property type="project" value="TreeGrafter"/>
</dbReference>
<evidence type="ECO:0000256" key="2">
    <source>
        <dbReference type="ARBA" id="ARBA00022598"/>
    </source>
</evidence>
<dbReference type="SUPFAM" id="SSF56801">
    <property type="entry name" value="Acetyl-CoA synthetase-like"/>
    <property type="match status" value="1"/>
</dbReference>
<feature type="domain" description="AMP-binding enzyme C-terminal" evidence="4">
    <location>
        <begin position="416"/>
        <end position="487"/>
    </location>
</feature>
<dbReference type="InterPro" id="IPR020845">
    <property type="entry name" value="AMP-binding_CS"/>
</dbReference>